<evidence type="ECO:0000313" key="11">
    <source>
        <dbReference type="EMBL" id="KXU83985.1"/>
    </source>
</evidence>
<organism evidence="11 12">
    <name type="scientific">Paraburkholderia monticola</name>
    <dbReference type="NCBI Taxonomy" id="1399968"/>
    <lineage>
        <taxon>Bacteria</taxon>
        <taxon>Pseudomonadati</taxon>
        <taxon>Pseudomonadota</taxon>
        <taxon>Betaproteobacteria</taxon>
        <taxon>Burkholderiales</taxon>
        <taxon>Burkholderiaceae</taxon>
        <taxon>Paraburkholderia</taxon>
    </lineage>
</organism>
<gene>
    <name evidence="11" type="ORF">CI15_26095</name>
</gene>
<dbReference type="NCBIfam" id="TIGR00931">
    <property type="entry name" value="antiport_nhaC"/>
    <property type="match status" value="1"/>
</dbReference>
<keyword evidence="12" id="KW-1185">Reference proteome</keyword>
<dbReference type="AlphaFoldDB" id="A0A149PFY5"/>
<comment type="similarity">
    <text evidence="8">Belongs to the NhaC Na(+)/H(+) (TC 2.A.35) antiporter family.</text>
</comment>
<protein>
    <submittedName>
        <fullName evidence="11">Sodium:proton antiporter</fullName>
    </submittedName>
</protein>
<dbReference type="InterPro" id="IPR018461">
    <property type="entry name" value="Na/H_Antiport_NhaC-like_C"/>
</dbReference>
<dbReference type="GO" id="GO:0005886">
    <property type="term" value="C:plasma membrane"/>
    <property type="evidence" value="ECO:0007669"/>
    <property type="project" value="UniProtKB-SubCell"/>
</dbReference>
<evidence type="ECO:0000256" key="6">
    <source>
        <dbReference type="ARBA" id="ARBA00022989"/>
    </source>
</evidence>
<keyword evidence="4" id="KW-1003">Cell membrane</keyword>
<keyword evidence="5 9" id="KW-0812">Transmembrane</keyword>
<evidence type="ECO:0000259" key="10">
    <source>
        <dbReference type="Pfam" id="PF03553"/>
    </source>
</evidence>
<feature type="transmembrane region" description="Helical" evidence="9">
    <location>
        <begin position="238"/>
        <end position="257"/>
    </location>
</feature>
<dbReference type="OrthoDB" id="9762978at2"/>
<feature type="transmembrane region" description="Helical" evidence="9">
    <location>
        <begin position="199"/>
        <end position="217"/>
    </location>
</feature>
<evidence type="ECO:0000256" key="3">
    <source>
        <dbReference type="ARBA" id="ARBA00022449"/>
    </source>
</evidence>
<evidence type="ECO:0000313" key="12">
    <source>
        <dbReference type="Proteomes" id="UP000075613"/>
    </source>
</evidence>
<evidence type="ECO:0000256" key="4">
    <source>
        <dbReference type="ARBA" id="ARBA00022475"/>
    </source>
</evidence>
<dbReference type="InterPro" id="IPR052180">
    <property type="entry name" value="NhaC_Na-H+_Antiporter"/>
</dbReference>
<dbReference type="GO" id="GO:0015297">
    <property type="term" value="F:antiporter activity"/>
    <property type="evidence" value="ECO:0007669"/>
    <property type="project" value="UniProtKB-KW"/>
</dbReference>
<feature type="transmembrane region" description="Helical" evidence="9">
    <location>
        <begin position="12"/>
        <end position="34"/>
    </location>
</feature>
<dbReference type="PANTHER" id="PTHR33451">
    <property type="entry name" value="MALATE-2H(+)/NA(+)-LACTATE ANTIPORTER"/>
    <property type="match status" value="1"/>
</dbReference>
<proteinExistence type="inferred from homology"/>
<feature type="transmembrane region" description="Helical" evidence="9">
    <location>
        <begin position="70"/>
        <end position="96"/>
    </location>
</feature>
<feature type="transmembrane region" description="Helical" evidence="9">
    <location>
        <begin position="263"/>
        <end position="284"/>
    </location>
</feature>
<dbReference type="STRING" id="1399968.CI15_26095"/>
<keyword evidence="2" id="KW-0813">Transport</keyword>
<sequence>MNRPESPQPVTLTEAIIPIASLVVFVGLSYFLFGDTGANGPNQVGLTVAAMIAVFIGWRRGHSLASLGEAAVASVSTGIGAIFILFAVGALIGTWALSGTLVGMVYYGLKLLSPNFFYVTAAAICGVVSMSIGSSWTVVGTIGIGLMGIAQGMGLNEAIAAGAIISGAYLGDKSSPLSDSANLAAAASGVELYQHLREVFLTSAVAIIIAFAFYFMVGRPGDFDASAEIEAMRGAFHISLWLFAPLVLVIVLAVFKIPPFTAIFLGALAGAVLAVCVAPERVIAFASMSATAKAGLPDWLALVKGVWLALASGYKASTGNPALDLLVTRGGMESMLNTIWLIIAALGFGGVVEKCGVLERLIAPVIEKAKSAGTLVASLVAAIVATNIVTADQYIAVVLPARMFKTAFARRGFAPVVLSRSVGDAATPTGALIPWNSCGAYMAATLGVATLSYAPYAVFCFVSPLLTIAMAYAGIRMPRVASDSAAPASTDAQAGTTRSDK</sequence>
<evidence type="ECO:0000256" key="9">
    <source>
        <dbReference type="SAM" id="Phobius"/>
    </source>
</evidence>
<evidence type="ECO:0000256" key="5">
    <source>
        <dbReference type="ARBA" id="ARBA00022692"/>
    </source>
</evidence>
<evidence type="ECO:0000256" key="7">
    <source>
        <dbReference type="ARBA" id="ARBA00023136"/>
    </source>
</evidence>
<keyword evidence="3" id="KW-0050">Antiport</keyword>
<comment type="caution">
    <text evidence="11">The sequence shown here is derived from an EMBL/GenBank/DDBJ whole genome shotgun (WGS) entry which is preliminary data.</text>
</comment>
<dbReference type="Pfam" id="PF03553">
    <property type="entry name" value="Na_H_antiporter"/>
    <property type="match status" value="1"/>
</dbReference>
<evidence type="ECO:0000256" key="2">
    <source>
        <dbReference type="ARBA" id="ARBA00022448"/>
    </source>
</evidence>
<comment type="subcellular location">
    <subcellularLocation>
        <location evidence="1">Cell membrane</location>
        <topology evidence="1">Multi-pass membrane protein</topology>
    </subcellularLocation>
</comment>
<evidence type="ECO:0000256" key="8">
    <source>
        <dbReference type="ARBA" id="ARBA00038435"/>
    </source>
</evidence>
<feature type="transmembrane region" description="Helical" evidence="9">
    <location>
        <begin position="373"/>
        <end position="396"/>
    </location>
</feature>
<dbReference type="PANTHER" id="PTHR33451:SF3">
    <property type="entry name" value="MALATE-2H(+)_NA(+)-LACTATE ANTIPORTER"/>
    <property type="match status" value="1"/>
</dbReference>
<keyword evidence="6 9" id="KW-1133">Transmembrane helix</keyword>
<feature type="transmembrane region" description="Helical" evidence="9">
    <location>
        <begin position="40"/>
        <end position="58"/>
    </location>
</feature>
<dbReference type="Proteomes" id="UP000075613">
    <property type="component" value="Unassembled WGS sequence"/>
</dbReference>
<feature type="transmembrane region" description="Helical" evidence="9">
    <location>
        <begin position="453"/>
        <end position="475"/>
    </location>
</feature>
<accession>A0A149PFY5</accession>
<reference evidence="11 12" key="1">
    <citation type="journal article" date="2015" name="Int. J. Syst. Evol. Microbiol.">
        <title>Burkholderia monticola sp. nov., isolated from mountain soil.</title>
        <authorList>
            <person name="Baek I."/>
            <person name="Seo B."/>
            <person name="Lee I."/>
            <person name="Yi H."/>
            <person name="Chun J."/>
        </authorList>
    </citation>
    <scope>NUCLEOTIDE SEQUENCE [LARGE SCALE GENOMIC DNA]</scope>
    <source>
        <strain evidence="11 12">JC2948</strain>
    </source>
</reference>
<dbReference type="InterPro" id="IPR004770">
    <property type="entry name" value="Na/H_antiport_NhaC"/>
</dbReference>
<feature type="domain" description="Na+/H+ antiporter NhaC-like C-terminal" evidence="10">
    <location>
        <begin position="167"/>
        <end position="475"/>
    </location>
</feature>
<name>A0A149PFY5_9BURK</name>
<dbReference type="RefSeq" id="WP_062133246.1">
    <property type="nucleotide sequence ID" value="NZ_LRBG01000037.1"/>
</dbReference>
<feature type="transmembrane region" description="Helical" evidence="9">
    <location>
        <begin position="334"/>
        <end position="352"/>
    </location>
</feature>
<dbReference type="EMBL" id="LRBG01000037">
    <property type="protein sequence ID" value="KXU83985.1"/>
    <property type="molecule type" value="Genomic_DNA"/>
</dbReference>
<keyword evidence="7 9" id="KW-0472">Membrane</keyword>
<evidence type="ECO:0000256" key="1">
    <source>
        <dbReference type="ARBA" id="ARBA00004651"/>
    </source>
</evidence>
<feature type="transmembrane region" description="Helical" evidence="9">
    <location>
        <begin position="116"/>
        <end position="142"/>
    </location>
</feature>